<evidence type="ECO:0000259" key="13">
    <source>
        <dbReference type="Pfam" id="PF02932"/>
    </source>
</evidence>
<feature type="domain" description="Neurotransmitter-gated ion-channel transmembrane" evidence="13">
    <location>
        <begin position="268"/>
        <end position="376"/>
    </location>
</feature>
<keyword evidence="10" id="KW-0407">Ion channel</keyword>
<evidence type="ECO:0000256" key="6">
    <source>
        <dbReference type="ARBA" id="ARBA00022729"/>
    </source>
</evidence>
<evidence type="ECO:0000256" key="8">
    <source>
        <dbReference type="ARBA" id="ARBA00023065"/>
    </source>
</evidence>
<dbReference type="InterPro" id="IPR006029">
    <property type="entry name" value="Neurotrans-gated_channel_TM"/>
</dbReference>
<dbReference type="Pfam" id="PF02931">
    <property type="entry name" value="Neur_chan_LBD"/>
    <property type="match status" value="1"/>
</dbReference>
<evidence type="ECO:0000256" key="11">
    <source>
        <dbReference type="SAM" id="Phobius"/>
    </source>
</evidence>
<feature type="transmembrane region" description="Helical" evidence="11">
    <location>
        <begin position="260"/>
        <end position="280"/>
    </location>
</feature>
<keyword evidence="15" id="KW-1185">Reference proteome</keyword>
<protein>
    <submittedName>
        <fullName evidence="14">Neurotransmitter-gated ion-channel ligand binding domain-containing protein</fullName>
    </submittedName>
</protein>
<evidence type="ECO:0000313" key="15">
    <source>
        <dbReference type="Proteomes" id="UP001201812"/>
    </source>
</evidence>
<evidence type="ECO:0000256" key="5">
    <source>
        <dbReference type="ARBA" id="ARBA00022692"/>
    </source>
</evidence>
<evidence type="ECO:0000256" key="2">
    <source>
        <dbReference type="ARBA" id="ARBA00004236"/>
    </source>
</evidence>
<dbReference type="EMBL" id="JAKKPZ010000022">
    <property type="protein sequence ID" value="KAI1711294.1"/>
    <property type="molecule type" value="Genomic_DNA"/>
</dbReference>
<dbReference type="CDD" id="cd18990">
    <property type="entry name" value="LGIC_ECD_GABAAR"/>
    <property type="match status" value="1"/>
</dbReference>
<keyword evidence="4" id="KW-1003">Cell membrane</keyword>
<reference evidence="14" key="1">
    <citation type="submission" date="2022-01" db="EMBL/GenBank/DDBJ databases">
        <title>Genome Sequence Resource for Two Populations of Ditylenchus destructor, the Migratory Endoparasitic Phytonematode.</title>
        <authorList>
            <person name="Zhang H."/>
            <person name="Lin R."/>
            <person name="Xie B."/>
        </authorList>
    </citation>
    <scope>NUCLEOTIDE SEQUENCE</scope>
    <source>
        <strain evidence="14">BazhouSP</strain>
    </source>
</reference>
<proteinExistence type="predicted"/>
<organism evidence="14 15">
    <name type="scientific">Ditylenchus destructor</name>
    <dbReference type="NCBI Taxonomy" id="166010"/>
    <lineage>
        <taxon>Eukaryota</taxon>
        <taxon>Metazoa</taxon>
        <taxon>Ecdysozoa</taxon>
        <taxon>Nematoda</taxon>
        <taxon>Chromadorea</taxon>
        <taxon>Rhabditida</taxon>
        <taxon>Tylenchina</taxon>
        <taxon>Tylenchomorpha</taxon>
        <taxon>Sphaerularioidea</taxon>
        <taxon>Anguinidae</taxon>
        <taxon>Anguininae</taxon>
        <taxon>Ditylenchus</taxon>
    </lineage>
</organism>
<dbReference type="Gene3D" id="2.70.170.10">
    <property type="entry name" value="Neurotransmitter-gated ion-channel ligand-binding domain"/>
    <property type="match status" value="1"/>
</dbReference>
<dbReference type="SUPFAM" id="SSF90112">
    <property type="entry name" value="Neurotransmitter-gated ion-channel transmembrane pore"/>
    <property type="match status" value="1"/>
</dbReference>
<dbReference type="CDD" id="cd19049">
    <property type="entry name" value="LGIC_TM_anion"/>
    <property type="match status" value="1"/>
</dbReference>
<comment type="caution">
    <text evidence="14">The sequence shown here is derived from an EMBL/GenBank/DDBJ whole genome shotgun (WGS) entry which is preliminary data.</text>
</comment>
<dbReference type="InterPro" id="IPR036734">
    <property type="entry name" value="Neur_chan_lig-bd_sf"/>
</dbReference>
<feature type="transmembrane region" description="Helical" evidence="11">
    <location>
        <begin position="325"/>
        <end position="347"/>
    </location>
</feature>
<dbReference type="AlphaFoldDB" id="A0AAD4N316"/>
<keyword evidence="8" id="KW-0406">Ion transport</keyword>
<keyword evidence="7 11" id="KW-1133">Transmembrane helix</keyword>
<evidence type="ECO:0000256" key="10">
    <source>
        <dbReference type="ARBA" id="ARBA00023303"/>
    </source>
</evidence>
<keyword evidence="9 11" id="KW-0472">Membrane</keyword>
<keyword evidence="6" id="KW-0732">Signal</keyword>
<gene>
    <name evidence="14" type="ORF">DdX_10168</name>
</gene>
<feature type="domain" description="Neurotransmitter-gated ion-channel ligand-binding" evidence="12">
    <location>
        <begin position="54"/>
        <end position="258"/>
    </location>
</feature>
<comment type="subcellular location">
    <subcellularLocation>
        <location evidence="2">Cell membrane</location>
    </subcellularLocation>
    <subcellularLocation>
        <location evidence="1">Membrane</location>
        <topology evidence="1">Multi-pass membrane protein</topology>
    </subcellularLocation>
</comment>
<evidence type="ECO:0000256" key="1">
    <source>
        <dbReference type="ARBA" id="ARBA00004141"/>
    </source>
</evidence>
<evidence type="ECO:0000256" key="3">
    <source>
        <dbReference type="ARBA" id="ARBA00022448"/>
    </source>
</evidence>
<accession>A0AAD4N316</accession>
<evidence type="ECO:0000313" key="14">
    <source>
        <dbReference type="EMBL" id="KAI1711294.1"/>
    </source>
</evidence>
<dbReference type="InterPro" id="IPR038050">
    <property type="entry name" value="Neuro_actylchol_rec"/>
</dbReference>
<evidence type="ECO:0000256" key="7">
    <source>
        <dbReference type="ARBA" id="ARBA00022989"/>
    </source>
</evidence>
<dbReference type="InterPro" id="IPR036719">
    <property type="entry name" value="Neuro-gated_channel_TM_sf"/>
</dbReference>
<dbReference type="Gene3D" id="1.20.58.390">
    <property type="entry name" value="Neurotransmitter-gated ion-channel transmembrane domain"/>
    <property type="match status" value="1"/>
</dbReference>
<keyword evidence="5 11" id="KW-0812">Transmembrane</keyword>
<feature type="transmembrane region" description="Helical" evidence="11">
    <location>
        <begin position="424"/>
        <end position="446"/>
    </location>
</feature>
<dbReference type="PANTHER" id="PTHR18945">
    <property type="entry name" value="NEUROTRANSMITTER GATED ION CHANNEL"/>
    <property type="match status" value="1"/>
</dbReference>
<dbReference type="GO" id="GO:0005230">
    <property type="term" value="F:extracellular ligand-gated monoatomic ion channel activity"/>
    <property type="evidence" value="ECO:0007669"/>
    <property type="project" value="InterPro"/>
</dbReference>
<dbReference type="InterPro" id="IPR006202">
    <property type="entry name" value="Neur_chan_lig-bd"/>
</dbReference>
<dbReference type="FunFam" id="2.70.170.10:FF:000034">
    <property type="entry name" value="Ligand-Gated ion Channel"/>
    <property type="match status" value="1"/>
</dbReference>
<dbReference type="SUPFAM" id="SSF63712">
    <property type="entry name" value="Nicotinic receptor ligand binding domain-like"/>
    <property type="match status" value="1"/>
</dbReference>
<evidence type="ECO:0000259" key="12">
    <source>
        <dbReference type="Pfam" id="PF02931"/>
    </source>
</evidence>
<name>A0AAD4N316_9BILA</name>
<evidence type="ECO:0000256" key="4">
    <source>
        <dbReference type="ARBA" id="ARBA00022475"/>
    </source>
</evidence>
<feature type="transmembrane region" description="Helical" evidence="11">
    <location>
        <begin position="287"/>
        <end position="305"/>
    </location>
</feature>
<dbReference type="Proteomes" id="UP001201812">
    <property type="component" value="Unassembled WGS sequence"/>
</dbReference>
<dbReference type="InterPro" id="IPR006201">
    <property type="entry name" value="Neur_channel"/>
</dbReference>
<dbReference type="InterPro" id="IPR006028">
    <property type="entry name" value="GABAA/Glycine_rcpt"/>
</dbReference>
<sequence>MKTSADTFRLSNTSSKQSPAKALTLILCVFSLSSGNCNEAEQEQRCRQYSPQSKSIMATLLQDYDKATFPSNHTIDVQAEVTIQDISSLSEITSSFIADLWFSQIWSDPRLVYSHLSCKTNISLDESIAHQLWTPNLCFINSKNTYIHSSPESNILLIIYNNGTVWLNHRVRVQGRCPMRDFEHFPLDSQSCHLVLESCGYSVAEVRLRWMEWSPVTIASDQLQLPDFRFVNLSYGRGMRSYTAGMYDQLKVTFEFKRLYGYYILQAYLPSYLFVFISWISFWIDRYALPARILLCVNAACALIYQMGNVVQNLPRVSYVKALDLFFFVSVFFIFLSLVEMAVIGFIDKVYEQKQYRKLKTERRLRAMMMGQTAESLIVALREPGGGNEEYSNVRSEMAGRFQQSYAHGHVSERYRHGKMGHRIDYFCARAFPIMFGVFNIAYWSYYLTRS</sequence>
<dbReference type="PRINTS" id="PR00252">
    <property type="entry name" value="NRIONCHANNEL"/>
</dbReference>
<dbReference type="GO" id="GO:0005886">
    <property type="term" value="C:plasma membrane"/>
    <property type="evidence" value="ECO:0007669"/>
    <property type="project" value="UniProtKB-SubCell"/>
</dbReference>
<evidence type="ECO:0000256" key="9">
    <source>
        <dbReference type="ARBA" id="ARBA00023136"/>
    </source>
</evidence>
<dbReference type="GO" id="GO:0004888">
    <property type="term" value="F:transmembrane signaling receptor activity"/>
    <property type="evidence" value="ECO:0007669"/>
    <property type="project" value="InterPro"/>
</dbReference>
<dbReference type="PRINTS" id="PR00253">
    <property type="entry name" value="GABAARECEPTR"/>
</dbReference>
<dbReference type="Pfam" id="PF02932">
    <property type="entry name" value="Neur_chan_memb"/>
    <property type="match status" value="1"/>
</dbReference>
<keyword evidence="3" id="KW-0813">Transport</keyword>